<dbReference type="EMBL" id="WQMS01000020">
    <property type="protein sequence ID" value="MVO79491.1"/>
    <property type="molecule type" value="Genomic_DNA"/>
</dbReference>
<dbReference type="CDD" id="cd07061">
    <property type="entry name" value="HP_HAP_like"/>
    <property type="match status" value="1"/>
</dbReference>
<name>A0A6I4J9F5_9SPHN</name>
<gene>
    <name evidence="4" type="ORF">GON01_16285</name>
</gene>
<dbReference type="PANTHER" id="PTHR11567">
    <property type="entry name" value="ACID PHOSPHATASE-RELATED"/>
    <property type="match status" value="1"/>
</dbReference>
<proteinExistence type="inferred from homology"/>
<keyword evidence="3" id="KW-0732">Signal</keyword>
<evidence type="ECO:0000313" key="5">
    <source>
        <dbReference type="Proteomes" id="UP000441389"/>
    </source>
</evidence>
<keyword evidence="2" id="KW-0378">Hydrolase</keyword>
<evidence type="ECO:0000256" key="3">
    <source>
        <dbReference type="SAM" id="SignalP"/>
    </source>
</evidence>
<dbReference type="Gene3D" id="3.40.50.1240">
    <property type="entry name" value="Phosphoglycerate mutase-like"/>
    <property type="match status" value="2"/>
</dbReference>
<dbReference type="AlphaFoldDB" id="A0A6I4J9F5"/>
<comment type="similarity">
    <text evidence="1">Belongs to the histidine acid phosphatase family.</text>
</comment>
<dbReference type="Proteomes" id="UP000441389">
    <property type="component" value="Unassembled WGS sequence"/>
</dbReference>
<dbReference type="InterPro" id="IPR033379">
    <property type="entry name" value="Acid_Pase_AS"/>
</dbReference>
<dbReference type="PROSITE" id="PS00616">
    <property type="entry name" value="HIS_ACID_PHOSPHAT_1"/>
    <property type="match status" value="1"/>
</dbReference>
<sequence>MWIAQEIAVKTAFLLRAAAAVLCFAATPVIARPASAPQLKVERVVMLMRHGIRPPTKPNVVPAGYTNEKWPSWPVDYGLLTPRGAAGVKLLGEADRFYYATRGLFGPGCPDAGSVVLKASGKQRAIRTAESWGEGFMPGCPAAVSHPQDGEADPIFHGLDDQPAWFDGEQARREALALAPKGGIAAEEHAYRRDLLLLAHVLDCALPACQALAAPNRLVAVPHGRPELEGPLDIASTASQTLLLEYLEGMPMKDVGWGRVSRAQIEQLLRFHPLKFRYSNRPDYVARAAAAPIAKEIVMALSGNTKLTLLAGHDTNIADLGGYLKLHWKVPSYPADDVPPGSALGFELVRDRKGDRYVRAFYRAQTMDQLRTLTPLTGKSAPFRQHIPIAECGNSVAATACTWTSFQVLVEQRQPAAP</sequence>
<dbReference type="SUPFAM" id="SSF53254">
    <property type="entry name" value="Phosphoglycerate mutase-like"/>
    <property type="match status" value="1"/>
</dbReference>
<dbReference type="InterPro" id="IPR029033">
    <property type="entry name" value="His_PPase_superfam"/>
</dbReference>
<evidence type="ECO:0000256" key="2">
    <source>
        <dbReference type="ARBA" id="ARBA00022801"/>
    </source>
</evidence>
<comment type="caution">
    <text evidence="4">The sequence shown here is derived from an EMBL/GenBank/DDBJ whole genome shotgun (WGS) entry which is preliminary data.</text>
</comment>
<organism evidence="4 5">
    <name type="scientific">Sphingomonas horti</name>
    <dbReference type="NCBI Taxonomy" id="2682842"/>
    <lineage>
        <taxon>Bacteria</taxon>
        <taxon>Pseudomonadati</taxon>
        <taxon>Pseudomonadota</taxon>
        <taxon>Alphaproteobacteria</taxon>
        <taxon>Sphingomonadales</taxon>
        <taxon>Sphingomonadaceae</taxon>
        <taxon>Sphingomonas</taxon>
    </lineage>
</organism>
<feature type="signal peptide" evidence="3">
    <location>
        <begin position="1"/>
        <end position="31"/>
    </location>
</feature>
<evidence type="ECO:0000313" key="4">
    <source>
        <dbReference type="EMBL" id="MVO79491.1"/>
    </source>
</evidence>
<keyword evidence="5" id="KW-1185">Reference proteome</keyword>
<dbReference type="GO" id="GO:0030288">
    <property type="term" value="C:outer membrane-bounded periplasmic space"/>
    <property type="evidence" value="ECO:0007669"/>
    <property type="project" value="TreeGrafter"/>
</dbReference>
<evidence type="ECO:0000256" key="1">
    <source>
        <dbReference type="ARBA" id="ARBA00005375"/>
    </source>
</evidence>
<dbReference type="InterPro" id="IPR050645">
    <property type="entry name" value="Histidine_acid_phosphatase"/>
</dbReference>
<protein>
    <submittedName>
        <fullName evidence="4">Histidine-type phosphatase</fullName>
    </submittedName>
</protein>
<reference evidence="4 5" key="1">
    <citation type="submission" date="2019-12" db="EMBL/GenBank/DDBJ databases">
        <authorList>
            <person name="Huq M.A."/>
        </authorList>
    </citation>
    <scope>NUCLEOTIDE SEQUENCE [LARGE SCALE GENOMIC DNA]</scope>
    <source>
        <strain evidence="4 5">MAH-20</strain>
    </source>
</reference>
<dbReference type="GO" id="GO:0050308">
    <property type="term" value="F:sugar-phosphatase activity"/>
    <property type="evidence" value="ECO:0007669"/>
    <property type="project" value="TreeGrafter"/>
</dbReference>
<dbReference type="InterPro" id="IPR000560">
    <property type="entry name" value="His_Pase_clade-2"/>
</dbReference>
<dbReference type="Pfam" id="PF00328">
    <property type="entry name" value="His_Phos_2"/>
    <property type="match status" value="1"/>
</dbReference>
<accession>A0A6I4J9F5</accession>
<feature type="chain" id="PRO_5026108403" evidence="3">
    <location>
        <begin position="32"/>
        <end position="418"/>
    </location>
</feature>
<dbReference type="PANTHER" id="PTHR11567:SF110">
    <property type="entry name" value="2-PHOSPHOXYLOSE PHOSPHATASE 1"/>
    <property type="match status" value="1"/>
</dbReference>